<protein>
    <submittedName>
        <fullName evidence="2">Uncharacterized protein</fullName>
    </submittedName>
</protein>
<proteinExistence type="predicted"/>
<dbReference type="AlphaFoldDB" id="A0A3N4J4X5"/>
<gene>
    <name evidence="2" type="ORF">L873DRAFT_1816028</name>
</gene>
<feature type="compositionally biased region" description="Basic residues" evidence="1">
    <location>
        <begin position="1"/>
        <end position="12"/>
    </location>
</feature>
<name>A0A3N4J4X5_9PEZI</name>
<evidence type="ECO:0000313" key="2">
    <source>
        <dbReference type="EMBL" id="RPA93369.1"/>
    </source>
</evidence>
<feature type="region of interest" description="Disordered" evidence="1">
    <location>
        <begin position="1"/>
        <end position="33"/>
    </location>
</feature>
<organism evidence="2 3">
    <name type="scientific">Choiromyces venosus 120613-1</name>
    <dbReference type="NCBI Taxonomy" id="1336337"/>
    <lineage>
        <taxon>Eukaryota</taxon>
        <taxon>Fungi</taxon>
        <taxon>Dikarya</taxon>
        <taxon>Ascomycota</taxon>
        <taxon>Pezizomycotina</taxon>
        <taxon>Pezizomycetes</taxon>
        <taxon>Pezizales</taxon>
        <taxon>Tuberaceae</taxon>
        <taxon>Choiromyces</taxon>
    </lineage>
</organism>
<evidence type="ECO:0000313" key="3">
    <source>
        <dbReference type="Proteomes" id="UP000276215"/>
    </source>
</evidence>
<reference evidence="2 3" key="1">
    <citation type="journal article" date="2018" name="Nat. Ecol. Evol.">
        <title>Pezizomycetes genomes reveal the molecular basis of ectomycorrhizal truffle lifestyle.</title>
        <authorList>
            <person name="Murat C."/>
            <person name="Payen T."/>
            <person name="Noel B."/>
            <person name="Kuo A."/>
            <person name="Morin E."/>
            <person name="Chen J."/>
            <person name="Kohler A."/>
            <person name="Krizsan K."/>
            <person name="Balestrini R."/>
            <person name="Da Silva C."/>
            <person name="Montanini B."/>
            <person name="Hainaut M."/>
            <person name="Levati E."/>
            <person name="Barry K.W."/>
            <person name="Belfiori B."/>
            <person name="Cichocki N."/>
            <person name="Clum A."/>
            <person name="Dockter R.B."/>
            <person name="Fauchery L."/>
            <person name="Guy J."/>
            <person name="Iotti M."/>
            <person name="Le Tacon F."/>
            <person name="Lindquist E.A."/>
            <person name="Lipzen A."/>
            <person name="Malagnac F."/>
            <person name="Mello A."/>
            <person name="Molinier V."/>
            <person name="Miyauchi S."/>
            <person name="Poulain J."/>
            <person name="Riccioni C."/>
            <person name="Rubini A."/>
            <person name="Sitrit Y."/>
            <person name="Splivallo R."/>
            <person name="Traeger S."/>
            <person name="Wang M."/>
            <person name="Zifcakova L."/>
            <person name="Wipf D."/>
            <person name="Zambonelli A."/>
            <person name="Paolocci F."/>
            <person name="Nowrousian M."/>
            <person name="Ottonello S."/>
            <person name="Baldrian P."/>
            <person name="Spatafora J.W."/>
            <person name="Henrissat B."/>
            <person name="Nagy L.G."/>
            <person name="Aury J.M."/>
            <person name="Wincker P."/>
            <person name="Grigoriev I.V."/>
            <person name="Bonfante P."/>
            <person name="Martin F.M."/>
        </authorList>
    </citation>
    <scope>NUCLEOTIDE SEQUENCE [LARGE SCALE GENOMIC DNA]</scope>
    <source>
        <strain evidence="2 3">120613-1</strain>
    </source>
</reference>
<accession>A0A3N4J4X5</accession>
<dbReference type="Proteomes" id="UP000276215">
    <property type="component" value="Unassembled WGS sequence"/>
</dbReference>
<dbReference type="EMBL" id="ML120454">
    <property type="protein sequence ID" value="RPA93369.1"/>
    <property type="molecule type" value="Genomic_DNA"/>
</dbReference>
<sequence length="159" mass="17816">MANTKRTKRDKKGKGYETSQTEKHRGPSLPARGIRAGSENILVKPLKVAKHTSKGRNRRHCKISTYNARIDTTRTHGSLGIQWETRRSCTDDLYLSTVGEQVGGLVGLMEQSWVVAGGKDPDKMEVEYGQDGVNKDIDDLGMRMSMLKVKRDDIGREEL</sequence>
<evidence type="ECO:0000256" key="1">
    <source>
        <dbReference type="SAM" id="MobiDB-lite"/>
    </source>
</evidence>
<keyword evidence="3" id="KW-1185">Reference proteome</keyword>